<evidence type="ECO:0000256" key="1">
    <source>
        <dbReference type="ARBA" id="ARBA00038158"/>
    </source>
</evidence>
<comment type="similarity">
    <text evidence="1">Belongs to the methyltransferase superfamily. LaeA methyltransferase family.</text>
</comment>
<dbReference type="InterPro" id="IPR029063">
    <property type="entry name" value="SAM-dependent_MTases_sf"/>
</dbReference>
<dbReference type="PANTHER" id="PTHR43591">
    <property type="entry name" value="METHYLTRANSFERASE"/>
    <property type="match status" value="1"/>
</dbReference>
<dbReference type="OrthoDB" id="2013972at2759"/>
<dbReference type="Pfam" id="PF13489">
    <property type="entry name" value="Methyltransf_23"/>
    <property type="match status" value="1"/>
</dbReference>
<feature type="region of interest" description="Disordered" evidence="2">
    <location>
        <begin position="22"/>
        <end position="41"/>
    </location>
</feature>
<evidence type="ECO:0000256" key="2">
    <source>
        <dbReference type="SAM" id="MobiDB-lite"/>
    </source>
</evidence>
<dbReference type="CDD" id="cd02440">
    <property type="entry name" value="AdoMet_MTases"/>
    <property type="match status" value="1"/>
</dbReference>
<proteinExistence type="inferred from homology"/>
<dbReference type="SUPFAM" id="SSF53335">
    <property type="entry name" value="S-adenosyl-L-methionine-dependent methyltransferases"/>
    <property type="match status" value="1"/>
</dbReference>
<accession>A0A1G4BAE5</accession>
<dbReference type="GeneID" id="34559610"/>
<reference evidence="3 4" key="1">
    <citation type="submission" date="2016-09" db="EMBL/GenBank/DDBJ databases">
        <authorList>
            <person name="Capua I."/>
            <person name="De Benedictis P."/>
            <person name="Joannis T."/>
            <person name="Lombin L.H."/>
            <person name="Cattoli G."/>
        </authorList>
    </citation>
    <scope>NUCLEOTIDE SEQUENCE [LARGE SCALE GENOMIC DNA]</scope>
    <source>
        <strain evidence="3 4">IMI 309357</strain>
    </source>
</reference>
<evidence type="ECO:0000313" key="4">
    <source>
        <dbReference type="Proteomes" id="UP000176998"/>
    </source>
</evidence>
<dbReference type="STRING" id="1209926.A0A1G4BAE5"/>
<name>A0A1G4BAE5_9PEZI</name>
<keyword evidence="4" id="KW-1185">Reference proteome</keyword>
<dbReference type="EMBL" id="MJBS01000048">
    <property type="protein sequence ID" value="OHE98262.1"/>
    <property type="molecule type" value="Genomic_DNA"/>
</dbReference>
<dbReference type="PANTHER" id="PTHR43591:SF10">
    <property type="entry name" value="ABC TRANSMEMBRANE TYPE-1 DOMAIN-CONTAINING PROTEIN-RELATED"/>
    <property type="match status" value="1"/>
</dbReference>
<gene>
    <name evidence="3" type="ORF">CORC01_06459</name>
</gene>
<dbReference type="Gene3D" id="3.40.50.150">
    <property type="entry name" value="Vaccinia Virus protein VP39"/>
    <property type="match status" value="1"/>
</dbReference>
<dbReference type="Proteomes" id="UP000176998">
    <property type="component" value="Unassembled WGS sequence"/>
</dbReference>
<dbReference type="RefSeq" id="XP_022475412.1">
    <property type="nucleotide sequence ID" value="XM_022618100.1"/>
</dbReference>
<dbReference type="AlphaFoldDB" id="A0A1G4BAE5"/>
<protein>
    <submittedName>
        <fullName evidence="3">UMTA protein</fullName>
    </submittedName>
</protein>
<dbReference type="GO" id="GO:0008168">
    <property type="term" value="F:methyltransferase activity"/>
    <property type="evidence" value="ECO:0007669"/>
    <property type="project" value="TreeGrafter"/>
</dbReference>
<organism evidence="3 4">
    <name type="scientific">Colletotrichum orchidophilum</name>
    <dbReference type="NCBI Taxonomy" id="1209926"/>
    <lineage>
        <taxon>Eukaryota</taxon>
        <taxon>Fungi</taxon>
        <taxon>Dikarya</taxon>
        <taxon>Ascomycota</taxon>
        <taxon>Pezizomycotina</taxon>
        <taxon>Sordariomycetes</taxon>
        <taxon>Hypocreomycetidae</taxon>
        <taxon>Glomerellales</taxon>
        <taxon>Glomerellaceae</taxon>
        <taxon>Colletotrichum</taxon>
    </lineage>
</organism>
<sequence>MGERGFQEIANMQWRIETDTAIGHGDGEHAPDTPSSYTSTTSISSSILDYRQLHGRTYQNSKTGEYWAPNDQKQNEGLDLIHNALLMLLDNRLSFIPIDGCIGPERVLDVGTGTGIWAMDFGDQYPTSKVIGTDLSPIQPSWVPPNVEFILDDCTLNWVWPENHFDFIHLRSLYGSIPDWRALYNKVFSHLKPGGWIQSIEMEIRIKSDHVDFPADHIFNRWADMTYEAGEKMGRTFTICQGQNIRNHLQEIGFVDIVEQKTKAPLHGWPSDPKLREAGQLFQIAFDESLNGFGMYLFTQVLGWTREEVDVLISEMREESRKKANCHWFEV</sequence>
<evidence type="ECO:0000313" key="3">
    <source>
        <dbReference type="EMBL" id="OHE98262.1"/>
    </source>
</evidence>
<comment type="caution">
    <text evidence="3">The sequence shown here is derived from an EMBL/GenBank/DDBJ whole genome shotgun (WGS) entry which is preliminary data.</text>
</comment>